<dbReference type="AlphaFoldDB" id="A0A2S9YJZ6"/>
<sequence>MSEAQTPAPSELLEPSEPSELPEPSGPRRGRPRWRRAPLPGWLVGLRRVVNVVFPLALGYALLLAAWPRDELAPPRQARHDELIKAMRQISLSQAWSMYAPNPGRGHFYMTLTAHDADGSVRELEESYMSEHGWGTAWAWRRSRLDIWQHAVTRKIDKTNRNRTWYLRGVCVREARRGYDVKRLEMKRVYRRIRSPERVREGKEVIGPPRLKRAQDGSCRVKIIRDMIATDRALREAGEGGASGG</sequence>
<reference evidence="2 3" key="1">
    <citation type="submission" date="2018-03" db="EMBL/GenBank/DDBJ databases">
        <title>Draft Genome Sequences of the Obligatory Marine Myxobacteria Enhygromyxa salina SWB005.</title>
        <authorList>
            <person name="Poehlein A."/>
            <person name="Moghaddam J.A."/>
            <person name="Harms H."/>
            <person name="Alanjari M."/>
            <person name="Koenig G.M."/>
            <person name="Daniel R."/>
            <person name="Schaeberle T.F."/>
        </authorList>
    </citation>
    <scope>NUCLEOTIDE SEQUENCE [LARGE SCALE GENOMIC DNA]</scope>
    <source>
        <strain evidence="2 3">SWB005</strain>
    </source>
</reference>
<gene>
    <name evidence="2" type="ORF">ENSA5_02490</name>
</gene>
<feature type="region of interest" description="Disordered" evidence="1">
    <location>
        <begin position="1"/>
        <end position="32"/>
    </location>
</feature>
<dbReference type="EMBL" id="PVNK01000013">
    <property type="protein sequence ID" value="PRQ05429.1"/>
    <property type="molecule type" value="Genomic_DNA"/>
</dbReference>
<organism evidence="2 3">
    <name type="scientific">Enhygromyxa salina</name>
    <dbReference type="NCBI Taxonomy" id="215803"/>
    <lineage>
        <taxon>Bacteria</taxon>
        <taxon>Pseudomonadati</taxon>
        <taxon>Myxococcota</taxon>
        <taxon>Polyangia</taxon>
        <taxon>Nannocystales</taxon>
        <taxon>Nannocystaceae</taxon>
        <taxon>Enhygromyxa</taxon>
    </lineage>
</organism>
<dbReference type="RefSeq" id="WP_106389729.1">
    <property type="nucleotide sequence ID" value="NZ_PVNK01000013.1"/>
</dbReference>
<feature type="compositionally biased region" description="Low complexity" evidence="1">
    <location>
        <begin position="9"/>
        <end position="23"/>
    </location>
</feature>
<dbReference type="Proteomes" id="UP000237968">
    <property type="component" value="Unassembled WGS sequence"/>
</dbReference>
<proteinExistence type="predicted"/>
<dbReference type="OrthoDB" id="5515002at2"/>
<keyword evidence="3" id="KW-1185">Reference proteome</keyword>
<protein>
    <submittedName>
        <fullName evidence="2">Uncharacterized protein</fullName>
    </submittedName>
</protein>
<name>A0A2S9YJZ6_9BACT</name>
<evidence type="ECO:0000256" key="1">
    <source>
        <dbReference type="SAM" id="MobiDB-lite"/>
    </source>
</evidence>
<evidence type="ECO:0000313" key="2">
    <source>
        <dbReference type="EMBL" id="PRQ05429.1"/>
    </source>
</evidence>
<accession>A0A2S9YJZ6</accession>
<evidence type="ECO:0000313" key="3">
    <source>
        <dbReference type="Proteomes" id="UP000237968"/>
    </source>
</evidence>
<comment type="caution">
    <text evidence="2">The sequence shown here is derived from an EMBL/GenBank/DDBJ whole genome shotgun (WGS) entry which is preliminary data.</text>
</comment>